<dbReference type="CDD" id="cd12107">
    <property type="entry name" value="Hemerythrin"/>
    <property type="match status" value="1"/>
</dbReference>
<reference evidence="6 7" key="1">
    <citation type="journal article" date="2013" name="Genome Announc.">
        <title>Complete Genome Sequence of the Porcine Strain Brachyspira pilosicoli P43/6/78(T.).</title>
        <authorList>
            <person name="Lin C."/>
            <person name="den Bakker H.C."/>
            <person name="Suzuki H."/>
            <person name="Lefebure T."/>
            <person name="Ponnala L."/>
            <person name="Sun Q."/>
            <person name="Stanhope M.J."/>
            <person name="Wiedmann M."/>
            <person name="Duhamel G.E."/>
        </authorList>
    </citation>
    <scope>NUCLEOTIDE SEQUENCE [LARGE SCALE GENOMIC DNA]</scope>
    <source>
        <strain evidence="6 7">P43/6/78</strain>
    </source>
</reference>
<evidence type="ECO:0000313" key="7">
    <source>
        <dbReference type="Proteomes" id="UP000010793"/>
    </source>
</evidence>
<sequence length="157" mass="18840">MNDTEKNIDVVEEENDSELFIKWRPIYETKHKIIDSQHKELVNIINELYLSTINNSNDTNGAFIKAVKKCIDYTQYHFKTEEKIMDLINYSDAENHKAMHKNFCMELVNQIRKYEEGQPFVANKFLKYLKDWLLEHIAFRDKIFVDEVITYLKKNNI</sequence>
<dbReference type="PANTHER" id="PTHR37164:SF1">
    <property type="entry name" value="BACTERIOHEMERYTHRIN"/>
    <property type="match status" value="1"/>
</dbReference>
<dbReference type="GO" id="GO:0005344">
    <property type="term" value="F:oxygen carrier activity"/>
    <property type="evidence" value="ECO:0007669"/>
    <property type="project" value="UniProtKB-KW"/>
</dbReference>
<dbReference type="EMBL" id="CP002873">
    <property type="protein sequence ID" value="AGA66918.1"/>
    <property type="molecule type" value="Genomic_DNA"/>
</dbReference>
<dbReference type="Gene3D" id="1.20.120.50">
    <property type="entry name" value="Hemerythrin-like"/>
    <property type="match status" value="1"/>
</dbReference>
<dbReference type="GeneID" id="56439861"/>
<evidence type="ECO:0000256" key="1">
    <source>
        <dbReference type="ARBA" id="ARBA00010587"/>
    </source>
</evidence>
<dbReference type="SUPFAM" id="SSF47188">
    <property type="entry name" value="Hemerythrin-like"/>
    <property type="match status" value="1"/>
</dbReference>
<accession>A0A3B6VMD5</accession>
<dbReference type="NCBIfam" id="TIGR02481">
    <property type="entry name" value="hemeryth_dom"/>
    <property type="match status" value="1"/>
</dbReference>
<dbReference type="RefSeq" id="WP_013244235.1">
    <property type="nucleotide sequence ID" value="NC_019908.1"/>
</dbReference>
<comment type="similarity">
    <text evidence="1">Belongs to the hemerythrin family.</text>
</comment>
<keyword evidence="2" id="KW-0813">Transport</keyword>
<evidence type="ECO:0000259" key="5">
    <source>
        <dbReference type="Pfam" id="PF01814"/>
    </source>
</evidence>
<dbReference type="NCBIfam" id="NF033749">
    <property type="entry name" value="bact_hemeryth"/>
    <property type="match status" value="1"/>
</dbReference>
<dbReference type="GO" id="GO:0046872">
    <property type="term" value="F:metal ion binding"/>
    <property type="evidence" value="ECO:0007669"/>
    <property type="project" value="UniProtKB-KW"/>
</dbReference>
<keyword evidence="4" id="KW-0408">Iron</keyword>
<evidence type="ECO:0000256" key="4">
    <source>
        <dbReference type="ARBA" id="ARBA00023004"/>
    </source>
</evidence>
<organism evidence="6 7">
    <name type="scientific">Brachyspira pilosicoli P43/6/78</name>
    <dbReference type="NCBI Taxonomy" id="1042417"/>
    <lineage>
        <taxon>Bacteria</taxon>
        <taxon>Pseudomonadati</taxon>
        <taxon>Spirochaetota</taxon>
        <taxon>Spirochaetia</taxon>
        <taxon>Brachyspirales</taxon>
        <taxon>Brachyspiraceae</taxon>
        <taxon>Brachyspira</taxon>
    </lineage>
</organism>
<dbReference type="PANTHER" id="PTHR37164">
    <property type="entry name" value="BACTERIOHEMERYTHRIN"/>
    <property type="match status" value="1"/>
</dbReference>
<evidence type="ECO:0000256" key="2">
    <source>
        <dbReference type="ARBA" id="ARBA00022621"/>
    </source>
</evidence>
<keyword evidence="7" id="KW-1185">Reference proteome</keyword>
<evidence type="ECO:0000313" key="6">
    <source>
        <dbReference type="EMBL" id="AGA66918.1"/>
    </source>
</evidence>
<dbReference type="InterPro" id="IPR050669">
    <property type="entry name" value="Hemerythrin"/>
</dbReference>
<dbReference type="KEGG" id="bpip:BPP43_08625"/>
<evidence type="ECO:0000256" key="3">
    <source>
        <dbReference type="ARBA" id="ARBA00022723"/>
    </source>
</evidence>
<keyword evidence="2" id="KW-0561">Oxygen transport</keyword>
<dbReference type="InterPro" id="IPR035938">
    <property type="entry name" value="Hemerythrin-like_sf"/>
</dbReference>
<feature type="domain" description="Hemerythrin-like" evidence="5">
    <location>
        <begin position="32"/>
        <end position="145"/>
    </location>
</feature>
<dbReference type="PROSITE" id="PS00550">
    <property type="entry name" value="HEMERYTHRINS"/>
    <property type="match status" value="1"/>
</dbReference>
<dbReference type="InterPro" id="IPR012827">
    <property type="entry name" value="Hemerythrin_metal-bd"/>
</dbReference>
<name>A0A3B6VMD5_BRAPL</name>
<proteinExistence type="inferred from homology"/>
<dbReference type="InterPro" id="IPR016131">
    <property type="entry name" value="Haemerythrin_Fe_BS"/>
</dbReference>
<dbReference type="Pfam" id="PF01814">
    <property type="entry name" value="Hemerythrin"/>
    <property type="match status" value="1"/>
</dbReference>
<dbReference type="Proteomes" id="UP000010793">
    <property type="component" value="Chromosome"/>
</dbReference>
<dbReference type="AlphaFoldDB" id="A0A3B6VMD5"/>
<gene>
    <name evidence="6" type="ORF">BPP43_08625</name>
</gene>
<dbReference type="InterPro" id="IPR012312">
    <property type="entry name" value="Hemerythrin-like"/>
</dbReference>
<keyword evidence="3" id="KW-0479">Metal-binding</keyword>
<protein>
    <submittedName>
        <fullName evidence="6">Hemerythrin-like protein</fullName>
    </submittedName>
</protein>